<accession>A0A9D1SYX6</accession>
<dbReference type="AlphaFoldDB" id="A0A9D1SYX6"/>
<organism evidence="2 3">
    <name type="scientific">Candidatus Caccopulliclostridium gallistercoris</name>
    <dbReference type="NCBI Taxonomy" id="2840719"/>
    <lineage>
        <taxon>Bacteria</taxon>
        <taxon>Bacillati</taxon>
        <taxon>Bacillota</taxon>
        <taxon>Clostridia</taxon>
        <taxon>Candidatus Caccopulliclostridium</taxon>
    </lineage>
</organism>
<dbReference type="NCBIfam" id="NF047356">
    <property type="entry name" value="RNA_bind_RnpM"/>
    <property type="match status" value="1"/>
</dbReference>
<dbReference type="Gene3D" id="3.30.1230.10">
    <property type="entry name" value="YlxR-like"/>
    <property type="match status" value="1"/>
</dbReference>
<name>A0A9D1SYX6_9FIRM</name>
<gene>
    <name evidence="2" type="ORF">IAA62_04045</name>
</gene>
<reference evidence="2" key="2">
    <citation type="journal article" date="2021" name="PeerJ">
        <title>Extensive microbial diversity within the chicken gut microbiome revealed by metagenomics and culture.</title>
        <authorList>
            <person name="Gilroy R."/>
            <person name="Ravi A."/>
            <person name="Getino M."/>
            <person name="Pursley I."/>
            <person name="Horton D.L."/>
            <person name="Alikhan N.F."/>
            <person name="Baker D."/>
            <person name="Gharbi K."/>
            <person name="Hall N."/>
            <person name="Watson M."/>
            <person name="Adriaenssens E.M."/>
            <person name="Foster-Nyarko E."/>
            <person name="Jarju S."/>
            <person name="Secka A."/>
            <person name="Antonio M."/>
            <person name="Oren A."/>
            <person name="Chaudhuri R.R."/>
            <person name="La Ragione R."/>
            <person name="Hildebrand F."/>
            <person name="Pallen M.J."/>
        </authorList>
    </citation>
    <scope>NUCLEOTIDE SEQUENCE</scope>
    <source>
        <strain evidence="2">CHK186-9395</strain>
    </source>
</reference>
<dbReference type="Pfam" id="PF04296">
    <property type="entry name" value="YlxR"/>
    <property type="match status" value="1"/>
</dbReference>
<feature type="domain" description="YlxR" evidence="1">
    <location>
        <begin position="5"/>
        <end position="77"/>
    </location>
</feature>
<dbReference type="InterPro" id="IPR037465">
    <property type="entry name" value="YlxR"/>
</dbReference>
<comment type="caution">
    <text evidence="2">The sequence shown here is derived from an EMBL/GenBank/DDBJ whole genome shotgun (WGS) entry which is preliminary data.</text>
</comment>
<reference evidence="2" key="1">
    <citation type="submission" date="2020-10" db="EMBL/GenBank/DDBJ databases">
        <authorList>
            <person name="Gilroy R."/>
        </authorList>
    </citation>
    <scope>NUCLEOTIDE SEQUENCE</scope>
    <source>
        <strain evidence="2">CHK186-9395</strain>
    </source>
</reference>
<dbReference type="PANTHER" id="PTHR34215:SF1">
    <property type="entry name" value="YLXR DOMAIN-CONTAINING PROTEIN"/>
    <property type="match status" value="1"/>
</dbReference>
<dbReference type="InterPro" id="IPR007393">
    <property type="entry name" value="YlxR_dom"/>
</dbReference>
<dbReference type="CDD" id="cd00279">
    <property type="entry name" value="YlxR"/>
    <property type="match status" value="1"/>
</dbReference>
<dbReference type="SUPFAM" id="SSF64376">
    <property type="entry name" value="YlxR-like"/>
    <property type="match status" value="1"/>
</dbReference>
<dbReference type="EMBL" id="DVOJ01000014">
    <property type="protein sequence ID" value="HIV01704.1"/>
    <property type="molecule type" value="Genomic_DNA"/>
</dbReference>
<proteinExistence type="predicted"/>
<protein>
    <submittedName>
        <fullName evidence="2">YlxR family protein</fullName>
    </submittedName>
</protein>
<evidence type="ECO:0000313" key="2">
    <source>
        <dbReference type="EMBL" id="HIV01704.1"/>
    </source>
</evidence>
<evidence type="ECO:0000313" key="3">
    <source>
        <dbReference type="Proteomes" id="UP000886861"/>
    </source>
</evidence>
<dbReference type="Proteomes" id="UP000886861">
    <property type="component" value="Unassembled WGS sequence"/>
</dbReference>
<dbReference type="InterPro" id="IPR035931">
    <property type="entry name" value="YlxR-like_sf"/>
</dbReference>
<evidence type="ECO:0000259" key="1">
    <source>
        <dbReference type="Pfam" id="PF04296"/>
    </source>
</evidence>
<sequence>MLPNRMCMVCRTRKPKGELIRIVKNKSGEISLDKTGKLDGRGAYICKDKACIDKLLKTKALNKSYHINVSQEVYENILNEIK</sequence>
<dbReference type="PANTHER" id="PTHR34215">
    <property type="entry name" value="BLL0784 PROTEIN"/>
    <property type="match status" value="1"/>
</dbReference>